<dbReference type="InterPro" id="IPR012677">
    <property type="entry name" value="Nucleotide-bd_a/b_plait_sf"/>
</dbReference>
<dbReference type="Ensembl" id="ENSSFOT00015066377.1">
    <property type="protein sequence ID" value="ENSSFOP00015066829.1"/>
    <property type="gene ID" value="ENSSFOG00015018142.2"/>
</dbReference>
<dbReference type="Pfam" id="PF05743">
    <property type="entry name" value="UEV"/>
    <property type="match status" value="1"/>
</dbReference>
<dbReference type="GO" id="GO:0015031">
    <property type="term" value="P:protein transport"/>
    <property type="evidence" value="ECO:0007669"/>
    <property type="project" value="InterPro"/>
</dbReference>
<dbReference type="GO" id="GO:0070530">
    <property type="term" value="F:K63-linked polyubiquitin modification-dependent protein binding"/>
    <property type="evidence" value="ECO:0007669"/>
    <property type="project" value="TreeGrafter"/>
</dbReference>
<dbReference type="InterPro" id="IPR002867">
    <property type="entry name" value="IBR_dom"/>
</dbReference>
<evidence type="ECO:0000256" key="3">
    <source>
        <dbReference type="ARBA" id="ARBA00022786"/>
    </source>
</evidence>
<dbReference type="SMART" id="SM00647">
    <property type="entry name" value="IBR"/>
    <property type="match status" value="1"/>
</dbReference>
<dbReference type="GO" id="GO:0036435">
    <property type="term" value="F:K48-linked polyubiquitin modification-dependent protein binding"/>
    <property type="evidence" value="ECO:0007669"/>
    <property type="project" value="TreeGrafter"/>
</dbReference>
<dbReference type="SUPFAM" id="SSF54495">
    <property type="entry name" value="UBC-like"/>
    <property type="match status" value="1"/>
</dbReference>
<feature type="compositionally biased region" description="Polar residues" evidence="6">
    <location>
        <begin position="221"/>
        <end position="231"/>
    </location>
</feature>
<dbReference type="SUPFAM" id="SSF57850">
    <property type="entry name" value="RING/U-box"/>
    <property type="match status" value="2"/>
</dbReference>
<dbReference type="Gene3D" id="3.30.40.10">
    <property type="entry name" value="Zinc/RING finger domain, C3HC4 (zinc finger)"/>
    <property type="match status" value="1"/>
</dbReference>
<dbReference type="SMART" id="SM00184">
    <property type="entry name" value="RING"/>
    <property type="match status" value="1"/>
</dbReference>
<feature type="domain" description="RING-type" evidence="7">
    <location>
        <begin position="419"/>
        <end position="468"/>
    </location>
</feature>
<reference evidence="9" key="3">
    <citation type="submission" date="2025-09" db="UniProtKB">
        <authorList>
            <consortium name="Ensembl"/>
        </authorList>
    </citation>
    <scope>IDENTIFICATION</scope>
</reference>
<dbReference type="CDD" id="cd11685">
    <property type="entry name" value="UEV_TSG101-like"/>
    <property type="match status" value="1"/>
</dbReference>
<dbReference type="PROSITE" id="PS51322">
    <property type="entry name" value="UEV"/>
    <property type="match status" value="1"/>
</dbReference>
<dbReference type="InterPro" id="IPR026254">
    <property type="entry name" value="RNF31-like"/>
</dbReference>
<evidence type="ECO:0000313" key="10">
    <source>
        <dbReference type="Proteomes" id="UP000694397"/>
    </source>
</evidence>
<feature type="domain" description="UEV" evidence="8">
    <location>
        <begin position="1"/>
        <end position="100"/>
    </location>
</feature>
<evidence type="ECO:0000256" key="6">
    <source>
        <dbReference type="SAM" id="MobiDB-lite"/>
    </source>
</evidence>
<dbReference type="GO" id="GO:0061630">
    <property type="term" value="F:ubiquitin protein ligase activity"/>
    <property type="evidence" value="ECO:0007669"/>
    <property type="project" value="TreeGrafter"/>
</dbReference>
<dbReference type="CDD" id="cd16631">
    <property type="entry name" value="mRING-HC-C4C4_RBR_HOIP"/>
    <property type="match status" value="1"/>
</dbReference>
<sequence length="951" mass="104001">MEKKKLVNLSGTIPVAYEGLMYNIPVCIWLHETHPQNPPKCLVRPSVSMVINTNSSFVDAAGLVFLRCLRNWVPGRCNLSVVIEEMRAAFQRETPLFTVTPFSPAAASAAPHPECPPQTGSGAAQQFLDPHRQYCPDAGPAYPASASPQRRAVPSPGPAPLSPAKTGPANTDGRQDGQPGTAGPSGTRKSYTEELLDLGITFGEERGHSPSPLNPFLQDTPAANTSPSNLEDVNNLFKSLQLDNVANMYQLNPGNRGGPGPSPRPEKKGPVPEGQGLVDDRHEIEVNRLPLGLPPHRMRNKLTIYFQRLQNGGGEVLDVTYPAGRPDQACVMFCDHRDAEQVLKQTDRIFTVNKQDFPIQVKKVDRKPMPLPAGIPRDKADMFRSLLSLERRFAPEEVLEAVLSCRDLPSALRFLSHECPICREQVSFGKIITMTHCSCAFCESCFKAYFSSVIKEKSIVAVACPICNKPDVRATARWEEAMDFFSLLDTQIRHYLDEETHELFQRKLRDHALQEMPNFRWCAHCSFGLLHEADRLRMDCPSCGKSTCSKCRGPVSLTHTHTHTHTHIDMHTLFSPQNNRMTPRRNELKQGHFLLHQCKEQDKDARVCVCARSFQWVPQHEGLTCEKFKEWQLHNNPEYQTARLEQLLSRNKIGRCAAPLAGRTAAPRVCVRARQRVTATCFSTCPFRLSQVQVPVLPVQGGLSALQVHPVSARVLWRLQQAVPAGPRLQFLCRVQDQRSACPPPPGLSVPPAGLECPPTAAAAPVPSGVLHTAAPWQRPGAAEGAHRCVSRPGAQRVLQPEGGVLWESSPPRVWRLLHAALQRVPSGANQQEPLGSGGAVQPGGDGGRASALEDCRSEGLSTGARGGLLAAAETGREAAAQAAGKPRVCREGRVSSLALHTRPGGAVEHSTKQPGEGGVPQLPDSAAAQRLRSPRNKGLLRSLLVHLLGL</sequence>
<protein>
    <submittedName>
        <fullName evidence="9">E3 ubiquitin-protein ligase RNF31-like</fullName>
    </submittedName>
</protein>
<proteinExistence type="predicted"/>
<dbReference type="InterPro" id="IPR001841">
    <property type="entry name" value="Znf_RING"/>
</dbReference>
<keyword evidence="2 5" id="KW-0863">Zinc-finger</keyword>
<keyword evidence="10" id="KW-1185">Reference proteome</keyword>
<accession>A0A8C9VZN4</accession>
<dbReference type="InterPro" id="IPR057051">
    <property type="entry name" value="PARP14_RPM_1"/>
</dbReference>
<dbReference type="InterPro" id="IPR047540">
    <property type="entry name" value="BRcat_RBR_RNF31-like"/>
</dbReference>
<dbReference type="InterPro" id="IPR008883">
    <property type="entry name" value="UEV_N"/>
</dbReference>
<dbReference type="OrthoDB" id="9978677at2759"/>
<feature type="region of interest" description="Disordered" evidence="6">
    <location>
        <begin position="203"/>
        <end position="231"/>
    </location>
</feature>
<dbReference type="Pfam" id="PF23222">
    <property type="entry name" value="RRM_PARP14_1"/>
    <property type="match status" value="1"/>
</dbReference>
<keyword evidence="1" id="KW-0479">Metal-binding</keyword>
<feature type="region of interest" description="Disordered" evidence="6">
    <location>
        <begin position="131"/>
        <end position="190"/>
    </location>
</feature>
<dbReference type="InterPro" id="IPR016135">
    <property type="entry name" value="UBQ-conjugating_enzyme/RWD"/>
</dbReference>
<dbReference type="Proteomes" id="UP000694397">
    <property type="component" value="Chromosome 7"/>
</dbReference>
<gene>
    <name evidence="9" type="primary">si:dkey-181m9.8</name>
</gene>
<evidence type="ECO:0000313" key="9">
    <source>
        <dbReference type="Ensembl" id="ENSSFOP00015066829.1"/>
    </source>
</evidence>
<dbReference type="PANTHER" id="PTHR16004:SF3">
    <property type="entry name" value="E3 UBIQUITIN-PROTEIN LIGASE RNF31"/>
    <property type="match status" value="1"/>
</dbReference>
<feature type="region of interest" description="Disordered" evidence="6">
    <location>
        <begin position="827"/>
        <end position="853"/>
    </location>
</feature>
<evidence type="ECO:0000256" key="2">
    <source>
        <dbReference type="ARBA" id="ARBA00022771"/>
    </source>
</evidence>
<dbReference type="Gene3D" id="3.30.70.330">
    <property type="match status" value="1"/>
</dbReference>
<dbReference type="Pfam" id="PF01485">
    <property type="entry name" value="IBR"/>
    <property type="match status" value="1"/>
</dbReference>
<dbReference type="GO" id="GO:1990450">
    <property type="term" value="F:linear polyubiquitin binding"/>
    <property type="evidence" value="ECO:0007669"/>
    <property type="project" value="TreeGrafter"/>
</dbReference>
<keyword evidence="4" id="KW-0862">Zinc</keyword>
<dbReference type="InterPro" id="IPR013083">
    <property type="entry name" value="Znf_RING/FYVE/PHD"/>
</dbReference>
<dbReference type="CDD" id="cd20337">
    <property type="entry name" value="BRcat_RBR_HOIP"/>
    <property type="match status" value="1"/>
</dbReference>
<dbReference type="GeneTree" id="ENSGT00530000064112"/>
<dbReference type="GO" id="GO:0071797">
    <property type="term" value="C:LUBAC complex"/>
    <property type="evidence" value="ECO:0007669"/>
    <property type="project" value="InterPro"/>
</dbReference>
<evidence type="ECO:0000259" key="8">
    <source>
        <dbReference type="PROSITE" id="PS51322"/>
    </source>
</evidence>
<dbReference type="GO" id="GO:0008270">
    <property type="term" value="F:zinc ion binding"/>
    <property type="evidence" value="ECO:0007669"/>
    <property type="project" value="UniProtKB-KW"/>
</dbReference>
<dbReference type="PROSITE" id="PS50089">
    <property type="entry name" value="ZF_RING_2"/>
    <property type="match status" value="1"/>
</dbReference>
<reference evidence="9 10" key="1">
    <citation type="submission" date="2019-04" db="EMBL/GenBank/DDBJ databases">
        <authorList>
            <consortium name="Wellcome Sanger Institute Data Sharing"/>
        </authorList>
    </citation>
    <scope>NUCLEOTIDE SEQUENCE [LARGE SCALE GENOMIC DNA]</scope>
</reference>
<feature type="region of interest" description="Disordered" evidence="6">
    <location>
        <begin position="249"/>
        <end position="281"/>
    </location>
</feature>
<reference evidence="9" key="2">
    <citation type="submission" date="2025-08" db="UniProtKB">
        <authorList>
            <consortium name="Ensembl"/>
        </authorList>
    </citation>
    <scope>IDENTIFICATION</scope>
</reference>
<dbReference type="AlphaFoldDB" id="A0A8C9VZN4"/>
<dbReference type="InterPro" id="IPR047541">
    <property type="entry name" value="RNF31_RBR_mRING-HC-like"/>
</dbReference>
<feature type="compositionally biased region" description="Gly residues" evidence="6">
    <location>
        <begin position="836"/>
        <end position="848"/>
    </location>
</feature>
<dbReference type="Gene3D" id="3.10.110.10">
    <property type="entry name" value="Ubiquitin Conjugating Enzyme"/>
    <property type="match status" value="1"/>
</dbReference>
<evidence type="ECO:0000256" key="4">
    <source>
        <dbReference type="ARBA" id="ARBA00022833"/>
    </source>
</evidence>
<evidence type="ECO:0000256" key="1">
    <source>
        <dbReference type="ARBA" id="ARBA00022723"/>
    </source>
</evidence>
<keyword evidence="3" id="KW-0833">Ubl conjugation pathway</keyword>
<name>A0A8C9VZN4_SCLFO</name>
<dbReference type="GO" id="GO:0097039">
    <property type="term" value="P:protein linear polyubiquitination"/>
    <property type="evidence" value="ECO:0007669"/>
    <property type="project" value="TreeGrafter"/>
</dbReference>
<feature type="region of interest" description="Disordered" evidence="6">
    <location>
        <begin position="902"/>
        <end position="922"/>
    </location>
</feature>
<organism evidence="9 10">
    <name type="scientific">Scleropages formosus</name>
    <name type="common">Asian bonytongue</name>
    <name type="synonym">Osteoglossum formosum</name>
    <dbReference type="NCBI Taxonomy" id="113540"/>
    <lineage>
        <taxon>Eukaryota</taxon>
        <taxon>Metazoa</taxon>
        <taxon>Chordata</taxon>
        <taxon>Craniata</taxon>
        <taxon>Vertebrata</taxon>
        <taxon>Euteleostomi</taxon>
        <taxon>Actinopterygii</taxon>
        <taxon>Neopterygii</taxon>
        <taxon>Teleostei</taxon>
        <taxon>Osteoglossocephala</taxon>
        <taxon>Osteoglossomorpha</taxon>
        <taxon>Osteoglossiformes</taxon>
        <taxon>Osteoglossidae</taxon>
        <taxon>Scleropages</taxon>
    </lineage>
</organism>
<evidence type="ECO:0000256" key="5">
    <source>
        <dbReference type="PROSITE-ProRule" id="PRU00175"/>
    </source>
</evidence>
<dbReference type="PANTHER" id="PTHR16004">
    <property type="entry name" value="RING FINGER PROTEIN 31-RELATED"/>
    <property type="match status" value="1"/>
</dbReference>
<evidence type="ECO:0000259" key="7">
    <source>
        <dbReference type="PROSITE" id="PS50089"/>
    </source>
</evidence>